<dbReference type="AlphaFoldDB" id="A0A1F5KIC3"/>
<dbReference type="HAMAP" id="MF_00291_B">
    <property type="entry name" value="Ribosomal_uS2_B"/>
    <property type="match status" value="1"/>
</dbReference>
<dbReference type="PRINTS" id="PR00395">
    <property type="entry name" value="RIBOSOMALS2"/>
</dbReference>
<reference evidence="6 7" key="1">
    <citation type="journal article" date="2016" name="Nat. Commun.">
        <title>Thousands of microbial genomes shed light on interconnected biogeochemical processes in an aquifer system.</title>
        <authorList>
            <person name="Anantharaman K."/>
            <person name="Brown C.T."/>
            <person name="Hug L.A."/>
            <person name="Sharon I."/>
            <person name="Castelle C.J."/>
            <person name="Probst A.J."/>
            <person name="Thomas B.C."/>
            <person name="Singh A."/>
            <person name="Wilkins M.J."/>
            <person name="Karaoz U."/>
            <person name="Brodie E.L."/>
            <person name="Williams K.H."/>
            <person name="Hubbard S.S."/>
            <person name="Banfield J.F."/>
        </authorList>
    </citation>
    <scope>NUCLEOTIDE SEQUENCE [LARGE SCALE GENOMIC DNA]</scope>
</reference>
<dbReference type="GO" id="GO:0022627">
    <property type="term" value="C:cytosolic small ribosomal subunit"/>
    <property type="evidence" value="ECO:0007669"/>
    <property type="project" value="TreeGrafter"/>
</dbReference>
<comment type="caution">
    <text evidence="6">The sequence shown here is derived from an EMBL/GenBank/DDBJ whole genome shotgun (WGS) entry which is preliminary data.</text>
</comment>
<evidence type="ECO:0000256" key="1">
    <source>
        <dbReference type="ARBA" id="ARBA00006242"/>
    </source>
</evidence>
<dbReference type="Pfam" id="PF00318">
    <property type="entry name" value="Ribosomal_S2"/>
    <property type="match status" value="1"/>
</dbReference>
<sequence>MALQTPTMTELLEAGVHFGHKVSRGHPRMKPYIFGARDGVHILDLAQSETKLKEAIEYVYELGKSGGVLLVVGTKKQAQEIVEELSLAAGAPYVNAHWVGGMLTNFDEVKKNINRLNSLQKERESGELSRYTKKEQLLISRKIAKFQDNLGGVSQLSKIPDAMFIVDSVNEDTAVKEALRMGIKLVGFADTNSNPAVFDYPIPANDDGIKAIKIVCEAVVKAYGEGKKAAGEIAAKKAVDDAKEAARVAEAAKLDTVVAEQAEVIEEEIEKKIVQDSERKE</sequence>
<dbReference type="Gene3D" id="1.10.287.610">
    <property type="entry name" value="Helix hairpin bin"/>
    <property type="match status" value="1"/>
</dbReference>
<dbReference type="GO" id="GO:0003735">
    <property type="term" value="F:structural constituent of ribosome"/>
    <property type="evidence" value="ECO:0007669"/>
    <property type="project" value="InterPro"/>
</dbReference>
<evidence type="ECO:0000256" key="5">
    <source>
        <dbReference type="HAMAP-Rule" id="MF_00291"/>
    </source>
</evidence>
<dbReference type="PANTHER" id="PTHR12534:SF0">
    <property type="entry name" value="SMALL RIBOSOMAL SUBUNIT PROTEIN US2M"/>
    <property type="match status" value="1"/>
</dbReference>
<accession>A0A1F5KIC3</accession>
<protein>
    <recommendedName>
        <fullName evidence="4 5">Small ribosomal subunit protein uS2</fullName>
    </recommendedName>
</protein>
<dbReference type="InterPro" id="IPR018130">
    <property type="entry name" value="Ribosomal_uS2_CS"/>
</dbReference>
<dbReference type="PROSITE" id="PS00962">
    <property type="entry name" value="RIBOSOMAL_S2_1"/>
    <property type="match status" value="1"/>
</dbReference>
<dbReference type="Gene3D" id="3.40.50.10490">
    <property type="entry name" value="Glucose-6-phosphate isomerase like protein, domain 1"/>
    <property type="match status" value="1"/>
</dbReference>
<dbReference type="PANTHER" id="PTHR12534">
    <property type="entry name" value="30S RIBOSOMAL PROTEIN S2 PROKARYOTIC AND ORGANELLAR"/>
    <property type="match status" value="1"/>
</dbReference>
<dbReference type="InterPro" id="IPR001865">
    <property type="entry name" value="Ribosomal_uS2"/>
</dbReference>
<dbReference type="InterPro" id="IPR023591">
    <property type="entry name" value="Ribosomal_uS2_flav_dom_sf"/>
</dbReference>
<dbReference type="InterPro" id="IPR005706">
    <property type="entry name" value="Ribosomal_uS2_bac/mit/plastid"/>
</dbReference>
<keyword evidence="2 5" id="KW-0689">Ribosomal protein</keyword>
<comment type="similarity">
    <text evidence="1 5">Belongs to the universal ribosomal protein uS2 family.</text>
</comment>
<dbReference type="CDD" id="cd01425">
    <property type="entry name" value="RPS2"/>
    <property type="match status" value="1"/>
</dbReference>
<keyword evidence="3 5" id="KW-0687">Ribonucleoprotein</keyword>
<dbReference type="SUPFAM" id="SSF52313">
    <property type="entry name" value="Ribosomal protein S2"/>
    <property type="match status" value="1"/>
</dbReference>
<dbReference type="EMBL" id="MFDD01000007">
    <property type="protein sequence ID" value="OGE40638.1"/>
    <property type="molecule type" value="Genomic_DNA"/>
</dbReference>
<evidence type="ECO:0000256" key="3">
    <source>
        <dbReference type="ARBA" id="ARBA00023274"/>
    </source>
</evidence>
<gene>
    <name evidence="5" type="primary">rpsB</name>
    <name evidence="6" type="ORF">A3D25_05770</name>
</gene>
<organism evidence="6 7">
    <name type="scientific">Candidatus Daviesbacteria bacterium RIFCSPHIGHO2_02_FULL_43_12</name>
    <dbReference type="NCBI Taxonomy" id="1797776"/>
    <lineage>
        <taxon>Bacteria</taxon>
        <taxon>Candidatus Daviesiibacteriota</taxon>
    </lineage>
</organism>
<evidence type="ECO:0000256" key="4">
    <source>
        <dbReference type="ARBA" id="ARBA00035256"/>
    </source>
</evidence>
<proteinExistence type="inferred from homology"/>
<name>A0A1F5KIC3_9BACT</name>
<dbReference type="GO" id="GO:0006412">
    <property type="term" value="P:translation"/>
    <property type="evidence" value="ECO:0007669"/>
    <property type="project" value="UniProtKB-UniRule"/>
</dbReference>
<evidence type="ECO:0000256" key="2">
    <source>
        <dbReference type="ARBA" id="ARBA00022980"/>
    </source>
</evidence>
<dbReference type="NCBIfam" id="TIGR01011">
    <property type="entry name" value="rpsB_bact"/>
    <property type="match status" value="1"/>
</dbReference>
<dbReference type="Proteomes" id="UP000177328">
    <property type="component" value="Unassembled WGS sequence"/>
</dbReference>
<evidence type="ECO:0000313" key="7">
    <source>
        <dbReference type="Proteomes" id="UP000177328"/>
    </source>
</evidence>
<evidence type="ECO:0000313" key="6">
    <source>
        <dbReference type="EMBL" id="OGE40638.1"/>
    </source>
</evidence>